<proteinExistence type="predicted"/>
<dbReference type="EMBL" id="MDYQ01000778">
    <property type="protein sequence ID" value="PRP72875.1"/>
    <property type="molecule type" value="Genomic_DNA"/>
</dbReference>
<name>A0A2P6MME6_9EUKA</name>
<keyword evidence="2" id="KW-1185">Reference proteome</keyword>
<feature type="non-terminal residue" evidence="1">
    <location>
        <position position="1"/>
    </location>
</feature>
<dbReference type="AlphaFoldDB" id="A0A2P6MME6"/>
<comment type="caution">
    <text evidence="1">The sequence shown here is derived from an EMBL/GenBank/DDBJ whole genome shotgun (WGS) entry which is preliminary data.</text>
</comment>
<organism evidence="1 2">
    <name type="scientific">Planoprotostelium fungivorum</name>
    <dbReference type="NCBI Taxonomy" id="1890364"/>
    <lineage>
        <taxon>Eukaryota</taxon>
        <taxon>Amoebozoa</taxon>
        <taxon>Evosea</taxon>
        <taxon>Variosea</taxon>
        <taxon>Cavosteliida</taxon>
        <taxon>Cavosteliaceae</taxon>
        <taxon>Planoprotostelium</taxon>
    </lineage>
</organism>
<reference evidence="1 2" key="1">
    <citation type="journal article" date="2018" name="Genome Biol. Evol.">
        <title>Multiple Roots of Fruiting Body Formation in Amoebozoa.</title>
        <authorList>
            <person name="Hillmann F."/>
            <person name="Forbes G."/>
            <person name="Novohradska S."/>
            <person name="Ferling I."/>
            <person name="Riege K."/>
            <person name="Groth M."/>
            <person name="Westermann M."/>
            <person name="Marz M."/>
            <person name="Spaller T."/>
            <person name="Winckler T."/>
            <person name="Schaap P."/>
            <person name="Glockner G."/>
        </authorList>
    </citation>
    <scope>NUCLEOTIDE SEQUENCE [LARGE SCALE GENOMIC DNA]</scope>
    <source>
        <strain evidence="1 2">Jena</strain>
    </source>
</reference>
<evidence type="ECO:0000313" key="1">
    <source>
        <dbReference type="EMBL" id="PRP72875.1"/>
    </source>
</evidence>
<protein>
    <submittedName>
        <fullName evidence="1">Uncharacterized protein</fullName>
    </submittedName>
</protein>
<accession>A0A2P6MME6</accession>
<sequence length="66" mass="7787">TLRGCGTIEFCIFCNKFNKRFVPLRFVIFLLSHNYTCTILNIAKSIDAWVSSREVSWNLRGQRHHK</sequence>
<gene>
    <name evidence="1" type="ORF">PROFUN_17041</name>
</gene>
<evidence type="ECO:0000313" key="2">
    <source>
        <dbReference type="Proteomes" id="UP000241769"/>
    </source>
</evidence>
<dbReference type="Proteomes" id="UP000241769">
    <property type="component" value="Unassembled WGS sequence"/>
</dbReference>
<dbReference type="InParanoid" id="A0A2P6MME6"/>